<dbReference type="PANTHER" id="PTHR43032">
    <property type="entry name" value="PROTEIN-METHIONINE-SULFOXIDE REDUCTASE"/>
    <property type="match status" value="1"/>
</dbReference>
<keyword evidence="1" id="KW-1133">Transmembrane helix</keyword>
<sequence>MSSDARARVPVRRRGFSDSRTTAVTVRVGMWLGVAVALCMATGLISHFIQHPQPWFWWPTRPVWLYRFTQGLHVISGIAAIPLLVVKLWSVWPKLFARPVIGGVTRQLERLSILVLVGSMIFQLSTGLLNIAQWYVFGFFFPPAHYAMAWVAVGAIVVHVGVKLPVIRRALGEPVDSADVTGGGVVGPSRRNVLVGAAAATAVATIATAGQTVPWLKRVSVLAPRSGDGPQGLPVNRTALAAGVVRSARSPEYRLTVVGPSGSRSFTLAELQAMPQSTHELPIACVEGWSASAQWTGIVLADLISAVGGSPESDVRMISLEPPGPYSRTTLPARHARDSATLIALRLNGGELDLDHGYPCRLIAPTRPGVLQTKWLTRIEVVGA</sequence>
<dbReference type="InterPro" id="IPR019546">
    <property type="entry name" value="TAT_signal_bac_arc"/>
</dbReference>
<feature type="transmembrane region" description="Helical" evidence="1">
    <location>
        <begin position="70"/>
        <end position="92"/>
    </location>
</feature>
<evidence type="ECO:0000313" key="3">
    <source>
        <dbReference type="EMBL" id="ORV88838.1"/>
    </source>
</evidence>
<organism evidence="3 4">
    <name type="scientific">Mycolicibacterium iranicum</name>
    <name type="common">Mycobacterium iranicum</name>
    <dbReference type="NCBI Taxonomy" id="912594"/>
    <lineage>
        <taxon>Bacteria</taxon>
        <taxon>Bacillati</taxon>
        <taxon>Actinomycetota</taxon>
        <taxon>Actinomycetes</taxon>
        <taxon>Mycobacteriales</taxon>
        <taxon>Mycobacteriaceae</taxon>
        <taxon>Mycolicibacterium</taxon>
    </lineage>
</organism>
<dbReference type="CDD" id="cd00321">
    <property type="entry name" value="SO_family_Moco"/>
    <property type="match status" value="1"/>
</dbReference>
<dbReference type="NCBIfam" id="TIGR01409">
    <property type="entry name" value="TAT_signal_seq"/>
    <property type="match status" value="1"/>
</dbReference>
<dbReference type="AlphaFoldDB" id="A0A1X1WQP9"/>
<dbReference type="PRINTS" id="PR00407">
    <property type="entry name" value="EUMOPTERIN"/>
</dbReference>
<dbReference type="RefSeq" id="WP_085174600.1">
    <property type="nucleotide sequence ID" value="NZ_LQPC01000028.1"/>
</dbReference>
<dbReference type="InterPro" id="IPR000572">
    <property type="entry name" value="OxRdtase_Mopterin-bd_dom"/>
</dbReference>
<comment type="caution">
    <text evidence="3">The sequence shown here is derived from an EMBL/GenBank/DDBJ whole genome shotgun (WGS) entry which is preliminary data.</text>
</comment>
<dbReference type="Proteomes" id="UP000193622">
    <property type="component" value="Unassembled WGS sequence"/>
</dbReference>
<dbReference type="PANTHER" id="PTHR43032:SF2">
    <property type="entry name" value="BLL0505 PROTEIN"/>
    <property type="match status" value="1"/>
</dbReference>
<feature type="transmembrane region" description="Helical" evidence="1">
    <location>
        <begin position="113"/>
        <end position="137"/>
    </location>
</feature>
<feature type="transmembrane region" description="Helical" evidence="1">
    <location>
        <begin position="143"/>
        <end position="162"/>
    </location>
</feature>
<evidence type="ECO:0000256" key="1">
    <source>
        <dbReference type="SAM" id="Phobius"/>
    </source>
</evidence>
<reference evidence="3 4" key="1">
    <citation type="submission" date="2016-01" db="EMBL/GenBank/DDBJ databases">
        <title>The new phylogeny of the genus Mycobacterium.</title>
        <authorList>
            <person name="Tarcisio F."/>
            <person name="Conor M."/>
            <person name="Antonella G."/>
            <person name="Elisabetta G."/>
            <person name="Giulia F.S."/>
            <person name="Sara T."/>
            <person name="Anna F."/>
            <person name="Clotilde B."/>
            <person name="Roberto B."/>
            <person name="Veronica D.S."/>
            <person name="Fabio R."/>
            <person name="Monica P."/>
            <person name="Olivier J."/>
            <person name="Enrico T."/>
            <person name="Nicola S."/>
        </authorList>
    </citation>
    <scope>NUCLEOTIDE SEQUENCE [LARGE SCALE GENOMIC DNA]</scope>
    <source>
        <strain evidence="3 4">DSM 45541</strain>
    </source>
</reference>
<dbReference type="Gene3D" id="3.90.420.10">
    <property type="entry name" value="Oxidoreductase, molybdopterin-binding domain"/>
    <property type="match status" value="1"/>
</dbReference>
<feature type="domain" description="Oxidoreductase molybdopterin-binding" evidence="2">
    <location>
        <begin position="248"/>
        <end position="382"/>
    </location>
</feature>
<dbReference type="SUPFAM" id="SSF56524">
    <property type="entry name" value="Oxidoreductase molybdopterin-binding domain"/>
    <property type="match status" value="1"/>
</dbReference>
<protein>
    <submittedName>
        <fullName evidence="3">Molybdopterin-binding protein</fullName>
    </submittedName>
</protein>
<name>A0A1X1WQP9_MYCIR</name>
<accession>A0A1X1WQP9</accession>
<keyword evidence="1" id="KW-0812">Transmembrane</keyword>
<evidence type="ECO:0000259" key="2">
    <source>
        <dbReference type="Pfam" id="PF00174"/>
    </source>
</evidence>
<gene>
    <name evidence="3" type="ORF">AWC12_12380</name>
</gene>
<dbReference type="Pfam" id="PF00174">
    <property type="entry name" value="Oxidored_molyb"/>
    <property type="match status" value="1"/>
</dbReference>
<keyword evidence="1" id="KW-0472">Membrane</keyword>
<evidence type="ECO:0000313" key="4">
    <source>
        <dbReference type="Proteomes" id="UP000193622"/>
    </source>
</evidence>
<proteinExistence type="predicted"/>
<dbReference type="EMBL" id="LQPC01000028">
    <property type="protein sequence ID" value="ORV88838.1"/>
    <property type="molecule type" value="Genomic_DNA"/>
</dbReference>
<feature type="transmembrane region" description="Helical" evidence="1">
    <location>
        <begin position="21"/>
        <end position="50"/>
    </location>
</feature>
<dbReference type="InterPro" id="IPR036374">
    <property type="entry name" value="OxRdtase_Mopterin-bd_sf"/>
</dbReference>
<dbReference type="InterPro" id="IPR008335">
    <property type="entry name" value="Mopterin_OxRdtase_euk"/>
</dbReference>
<dbReference type="GO" id="GO:0016491">
    <property type="term" value="F:oxidoreductase activity"/>
    <property type="evidence" value="ECO:0007669"/>
    <property type="project" value="InterPro"/>
</dbReference>